<reference evidence="1" key="2">
    <citation type="journal article" date="2015" name="Fish Shellfish Immunol.">
        <title>Early steps in the European eel (Anguilla anguilla)-Vibrio vulnificus interaction in the gills: Role of the RtxA13 toxin.</title>
        <authorList>
            <person name="Callol A."/>
            <person name="Pajuelo D."/>
            <person name="Ebbesson L."/>
            <person name="Teles M."/>
            <person name="MacKenzie S."/>
            <person name="Amaro C."/>
        </authorList>
    </citation>
    <scope>NUCLEOTIDE SEQUENCE</scope>
</reference>
<organism evidence="1">
    <name type="scientific">Anguilla anguilla</name>
    <name type="common">European freshwater eel</name>
    <name type="synonym">Muraena anguilla</name>
    <dbReference type="NCBI Taxonomy" id="7936"/>
    <lineage>
        <taxon>Eukaryota</taxon>
        <taxon>Metazoa</taxon>
        <taxon>Chordata</taxon>
        <taxon>Craniata</taxon>
        <taxon>Vertebrata</taxon>
        <taxon>Euteleostomi</taxon>
        <taxon>Actinopterygii</taxon>
        <taxon>Neopterygii</taxon>
        <taxon>Teleostei</taxon>
        <taxon>Anguilliformes</taxon>
        <taxon>Anguillidae</taxon>
        <taxon>Anguilla</taxon>
    </lineage>
</organism>
<name>A0A0E9VRU0_ANGAN</name>
<accession>A0A0E9VRU0</accession>
<evidence type="ECO:0000313" key="1">
    <source>
        <dbReference type="EMBL" id="JAH80105.1"/>
    </source>
</evidence>
<dbReference type="EMBL" id="GBXM01028472">
    <property type="protein sequence ID" value="JAH80105.1"/>
    <property type="molecule type" value="Transcribed_RNA"/>
</dbReference>
<dbReference type="AlphaFoldDB" id="A0A0E9VRU0"/>
<protein>
    <submittedName>
        <fullName evidence="1">Uncharacterized protein</fullName>
    </submittedName>
</protein>
<reference evidence="1" key="1">
    <citation type="submission" date="2014-11" db="EMBL/GenBank/DDBJ databases">
        <authorList>
            <person name="Amaro Gonzalez C."/>
        </authorList>
    </citation>
    <scope>NUCLEOTIDE SEQUENCE</scope>
</reference>
<proteinExistence type="predicted"/>
<sequence length="39" mass="4784">MVFTQNYYFFFSRKFLWNKKEKGTCLSTRGHYACILLQL</sequence>